<evidence type="ECO:0000313" key="9">
    <source>
        <dbReference type="EMBL" id="KAK0508652.1"/>
    </source>
</evidence>
<evidence type="ECO:0000256" key="5">
    <source>
        <dbReference type="ARBA" id="ARBA00038359"/>
    </source>
</evidence>
<dbReference type="PANTHER" id="PTHR33048:SF92">
    <property type="entry name" value="INTEGRAL MEMBRANE PROTEIN"/>
    <property type="match status" value="1"/>
</dbReference>
<dbReference type="Proteomes" id="UP001166286">
    <property type="component" value="Unassembled WGS sequence"/>
</dbReference>
<evidence type="ECO:0000259" key="8">
    <source>
        <dbReference type="Pfam" id="PF20684"/>
    </source>
</evidence>
<feature type="transmembrane region" description="Helical" evidence="7">
    <location>
        <begin position="222"/>
        <end position="242"/>
    </location>
</feature>
<evidence type="ECO:0000256" key="6">
    <source>
        <dbReference type="SAM" id="MobiDB-lite"/>
    </source>
</evidence>
<feature type="compositionally biased region" description="Polar residues" evidence="6">
    <location>
        <begin position="349"/>
        <end position="362"/>
    </location>
</feature>
<dbReference type="InterPro" id="IPR049326">
    <property type="entry name" value="Rhodopsin_dom_fungi"/>
</dbReference>
<dbReference type="Pfam" id="PF20684">
    <property type="entry name" value="Fung_rhodopsin"/>
    <property type="match status" value="1"/>
</dbReference>
<feature type="transmembrane region" description="Helical" evidence="7">
    <location>
        <begin position="12"/>
        <end position="31"/>
    </location>
</feature>
<dbReference type="GO" id="GO:0016020">
    <property type="term" value="C:membrane"/>
    <property type="evidence" value="ECO:0007669"/>
    <property type="project" value="UniProtKB-SubCell"/>
</dbReference>
<keyword evidence="2 7" id="KW-0812">Transmembrane</keyword>
<comment type="similarity">
    <text evidence="5">Belongs to the SAT4 family.</text>
</comment>
<proteinExistence type="inferred from homology"/>
<feature type="transmembrane region" description="Helical" evidence="7">
    <location>
        <begin position="140"/>
        <end position="162"/>
    </location>
</feature>
<dbReference type="InterPro" id="IPR052337">
    <property type="entry name" value="SAT4-like"/>
</dbReference>
<reference evidence="9" key="1">
    <citation type="submission" date="2023-03" db="EMBL/GenBank/DDBJ databases">
        <title>Complete genome of Cladonia borealis.</title>
        <authorList>
            <person name="Park H."/>
        </authorList>
    </citation>
    <scope>NUCLEOTIDE SEQUENCE</scope>
    <source>
        <strain evidence="9">ANT050790</strain>
    </source>
</reference>
<evidence type="ECO:0000313" key="10">
    <source>
        <dbReference type="Proteomes" id="UP001166286"/>
    </source>
</evidence>
<name>A0AA39QSZ2_9LECA</name>
<gene>
    <name evidence="9" type="ORF">JMJ35_008928</name>
</gene>
<sequence length="374" mass="42015">MVGTTPPRIPPIVFKVVMGILFGSAIVTAIFRTGIRIKLRRRVYLDDVFLGFACLALTAATTYLYKELGNMYLAQVFVQDYLLGDIVDLPADVNVAAIVAGHQRNVYLQGTLSWIVIFSVKFTFLSFFHHLLDRLPRFLLYWKVVLVANVIALLYCICYAFLQCPQSNLEALSCLNDAGFEKAWAMTGTGIFVDVVTDMLIVSIPISMLWQVRMKTTQKLGIGAFLCLSFCMIVVACIRLSGLEDKRSSFNIWQSFWLEVEACVAVCMISLTAFRAVFASNLDNANATKARPLESSTIERNRERKQRALKLEELPRRPRSITVHGLRHANFHHGRNSLKYEEIQTIRRSTGGRSLEGQSLEGQSLEGRSLEGDG</sequence>
<keyword evidence="4 7" id="KW-0472">Membrane</keyword>
<evidence type="ECO:0000256" key="1">
    <source>
        <dbReference type="ARBA" id="ARBA00004141"/>
    </source>
</evidence>
<keyword evidence="3 7" id="KW-1133">Transmembrane helix</keyword>
<evidence type="ECO:0000256" key="4">
    <source>
        <dbReference type="ARBA" id="ARBA00023136"/>
    </source>
</evidence>
<evidence type="ECO:0000256" key="2">
    <source>
        <dbReference type="ARBA" id="ARBA00022692"/>
    </source>
</evidence>
<feature type="region of interest" description="Disordered" evidence="6">
    <location>
        <begin position="349"/>
        <end position="374"/>
    </location>
</feature>
<comment type="subcellular location">
    <subcellularLocation>
        <location evidence="1">Membrane</location>
        <topology evidence="1">Multi-pass membrane protein</topology>
    </subcellularLocation>
</comment>
<feature type="domain" description="Rhodopsin" evidence="8">
    <location>
        <begin position="32"/>
        <end position="278"/>
    </location>
</feature>
<evidence type="ECO:0000256" key="7">
    <source>
        <dbReference type="SAM" id="Phobius"/>
    </source>
</evidence>
<feature type="transmembrane region" description="Helical" evidence="7">
    <location>
        <begin position="182"/>
        <end position="210"/>
    </location>
</feature>
<comment type="caution">
    <text evidence="9">The sequence shown here is derived from an EMBL/GenBank/DDBJ whole genome shotgun (WGS) entry which is preliminary data.</text>
</comment>
<accession>A0AA39QSZ2</accession>
<feature type="transmembrane region" description="Helical" evidence="7">
    <location>
        <begin position="43"/>
        <end position="65"/>
    </location>
</feature>
<dbReference type="AlphaFoldDB" id="A0AA39QSZ2"/>
<evidence type="ECO:0000256" key="3">
    <source>
        <dbReference type="ARBA" id="ARBA00022989"/>
    </source>
</evidence>
<keyword evidence="10" id="KW-1185">Reference proteome</keyword>
<protein>
    <recommendedName>
        <fullName evidence="8">Rhodopsin domain-containing protein</fullName>
    </recommendedName>
</protein>
<feature type="transmembrane region" description="Helical" evidence="7">
    <location>
        <begin position="111"/>
        <end position="128"/>
    </location>
</feature>
<organism evidence="9 10">
    <name type="scientific">Cladonia borealis</name>
    <dbReference type="NCBI Taxonomy" id="184061"/>
    <lineage>
        <taxon>Eukaryota</taxon>
        <taxon>Fungi</taxon>
        <taxon>Dikarya</taxon>
        <taxon>Ascomycota</taxon>
        <taxon>Pezizomycotina</taxon>
        <taxon>Lecanoromycetes</taxon>
        <taxon>OSLEUM clade</taxon>
        <taxon>Lecanoromycetidae</taxon>
        <taxon>Lecanorales</taxon>
        <taxon>Lecanorineae</taxon>
        <taxon>Cladoniaceae</taxon>
        <taxon>Cladonia</taxon>
    </lineage>
</organism>
<dbReference type="EMBL" id="JAFEKC020000020">
    <property type="protein sequence ID" value="KAK0508652.1"/>
    <property type="molecule type" value="Genomic_DNA"/>
</dbReference>
<feature type="transmembrane region" description="Helical" evidence="7">
    <location>
        <begin position="254"/>
        <end position="274"/>
    </location>
</feature>
<dbReference type="PANTHER" id="PTHR33048">
    <property type="entry name" value="PTH11-LIKE INTEGRAL MEMBRANE PROTEIN (AFU_ORTHOLOGUE AFUA_5G11245)"/>
    <property type="match status" value="1"/>
</dbReference>